<evidence type="ECO:0000313" key="1">
    <source>
        <dbReference type="EMBL" id="CUM86936.1"/>
    </source>
</evidence>
<sequence>MAKKFCTTGTCIPEKNYMVDLSNRIQQIINQYIESGQYFTINRARQYGKTTLLYLLEKELRKQDYLVLSLSFEAADEYFESLGSLAEGLSLDIEECLREQNVDEKVLEEWNYSISERFPMRSLGTKISNLCRKCGKKVVLMIDEVDKSSDNQIFLSFLGLLREKYLKCQQGKDVTFHSVILAGVYDIKTLKLKLHPQEESKYNSPWNIAVDFNIEMSFSVSDIQTMIQEYEQEHRTGMDVKEISRILYDYTSGYPYLVSKICQLLDERVSDVQVWTREGILSAVKVLLKEPNTLFDDMTKKLLDHPQLKEMLQNILFAGVDFPFKRETPIIDLGVTFGFLKDKNGIVAVSNRIFETQLYDMFLSETAVNNQMYMKVSSDRNQFIVSGMLQMPLVMQKFYEYYEEIYSEKDQKFIEENGRKLFLLFLKPIINGTGNYYIEARTRDNKRTDIIIDYKGKQFVIELKIWRGNEYNQRARQQIFEYLDYYQKEEGYLLSFNFNKNKETGIKKIEYKGKHIIETVV</sequence>
<dbReference type="RefSeq" id="WP_055072547.1">
    <property type="nucleotide sequence ID" value="NZ_CACRSX010000008.1"/>
</dbReference>
<reference evidence="1 2" key="1">
    <citation type="submission" date="2015-09" db="EMBL/GenBank/DDBJ databases">
        <authorList>
            <consortium name="Pathogen Informatics"/>
        </authorList>
    </citation>
    <scope>NUCLEOTIDE SEQUENCE [LARGE SCALE GENOMIC DNA]</scope>
    <source>
        <strain evidence="1 2">2789STDY5834959</strain>
    </source>
</reference>
<name>A0A173WT86_ANAHA</name>
<accession>A0A173WT86</accession>
<dbReference type="Gene3D" id="3.40.50.300">
    <property type="entry name" value="P-loop containing nucleotide triphosphate hydrolases"/>
    <property type="match status" value="1"/>
</dbReference>
<dbReference type="EMBL" id="CYXY01000005">
    <property type="protein sequence ID" value="CUM86936.1"/>
    <property type="molecule type" value="Genomic_DNA"/>
</dbReference>
<evidence type="ECO:0000313" key="2">
    <source>
        <dbReference type="Proteomes" id="UP000095553"/>
    </source>
</evidence>
<protein>
    <submittedName>
        <fullName evidence="1">Predicted ATPase (AAA+ superfamily)</fullName>
    </submittedName>
</protein>
<dbReference type="SUPFAM" id="SSF52540">
    <property type="entry name" value="P-loop containing nucleoside triphosphate hydrolases"/>
    <property type="match status" value="1"/>
</dbReference>
<gene>
    <name evidence="1" type="ORF">ERS852571_01058</name>
</gene>
<organism evidence="1 2">
    <name type="scientific">Anaerostipes hadrus</name>
    <dbReference type="NCBI Taxonomy" id="649756"/>
    <lineage>
        <taxon>Bacteria</taxon>
        <taxon>Bacillati</taxon>
        <taxon>Bacillota</taxon>
        <taxon>Clostridia</taxon>
        <taxon>Lachnospirales</taxon>
        <taxon>Lachnospiraceae</taxon>
        <taxon>Anaerostipes</taxon>
    </lineage>
</organism>
<dbReference type="InterPro" id="IPR027417">
    <property type="entry name" value="P-loop_NTPase"/>
</dbReference>
<dbReference type="Pfam" id="PF14516">
    <property type="entry name" value="AAA_35"/>
    <property type="match status" value="1"/>
</dbReference>
<dbReference type="AlphaFoldDB" id="A0A173WT86"/>
<dbReference type="Proteomes" id="UP000095553">
    <property type="component" value="Unassembled WGS sequence"/>
</dbReference>
<proteinExistence type="predicted"/>